<evidence type="ECO:0000313" key="1">
    <source>
        <dbReference type="EMBL" id="OJA09504.1"/>
    </source>
</evidence>
<evidence type="ECO:0000313" key="2">
    <source>
        <dbReference type="Proteomes" id="UP000183567"/>
    </source>
</evidence>
<dbReference type="EMBL" id="LVVM01005896">
    <property type="protein sequence ID" value="OJA09504.1"/>
    <property type="molecule type" value="Genomic_DNA"/>
</dbReference>
<dbReference type="STRING" id="180088.A0A1J8Q895"/>
<dbReference type="AlphaFoldDB" id="A0A1J8Q895"/>
<sequence>MLRVAKGTVKKKATIKLYEEEINALYETVESSTDAGIHVSLPSNWTVENVKSWLMVHAVAANASKAIDPETDLFAQGFDRWVEGESSLIAPLISHTQSLCDILEKPHHRLP</sequence>
<reference evidence="1 2" key="1">
    <citation type="submission" date="2016-03" db="EMBL/GenBank/DDBJ databases">
        <title>Comparative genomics of the ectomycorrhizal sister species Rhizopogon vinicolor and Rhizopogon vesiculosus (Basidiomycota: Boletales) reveals a divergence of the mating type B locus.</title>
        <authorList>
            <person name="Mujic A.B."/>
            <person name="Kuo A."/>
            <person name="Tritt A."/>
            <person name="Lipzen A."/>
            <person name="Chen C."/>
            <person name="Johnson J."/>
            <person name="Sharma A."/>
            <person name="Barry K."/>
            <person name="Grigoriev I.V."/>
            <person name="Spatafora J.W."/>
        </authorList>
    </citation>
    <scope>NUCLEOTIDE SEQUENCE [LARGE SCALE GENOMIC DNA]</scope>
    <source>
        <strain evidence="1 2">AM-OR11-056</strain>
    </source>
</reference>
<comment type="caution">
    <text evidence="1">The sequence shown here is derived from an EMBL/GenBank/DDBJ whole genome shotgun (WGS) entry which is preliminary data.</text>
</comment>
<dbReference type="Pfam" id="PF23562">
    <property type="entry name" value="AMP-binding_C_3"/>
    <property type="match status" value="1"/>
</dbReference>
<protein>
    <submittedName>
        <fullName evidence="1">Uncharacterized protein</fullName>
    </submittedName>
</protein>
<gene>
    <name evidence="1" type="ORF">AZE42_10661</name>
</gene>
<dbReference type="Proteomes" id="UP000183567">
    <property type="component" value="Unassembled WGS sequence"/>
</dbReference>
<name>A0A1J8Q895_9AGAM</name>
<organism evidence="1 2">
    <name type="scientific">Rhizopogon vesiculosus</name>
    <dbReference type="NCBI Taxonomy" id="180088"/>
    <lineage>
        <taxon>Eukaryota</taxon>
        <taxon>Fungi</taxon>
        <taxon>Dikarya</taxon>
        <taxon>Basidiomycota</taxon>
        <taxon>Agaricomycotina</taxon>
        <taxon>Agaricomycetes</taxon>
        <taxon>Agaricomycetidae</taxon>
        <taxon>Boletales</taxon>
        <taxon>Suillineae</taxon>
        <taxon>Rhizopogonaceae</taxon>
        <taxon>Rhizopogon</taxon>
    </lineage>
</organism>
<accession>A0A1J8Q895</accession>
<keyword evidence="2" id="KW-1185">Reference proteome</keyword>
<dbReference type="OrthoDB" id="2710703at2759"/>
<proteinExistence type="predicted"/>